<dbReference type="Proteomes" id="UP001158045">
    <property type="component" value="Unassembled WGS sequence"/>
</dbReference>
<dbReference type="Gene3D" id="3.10.180.10">
    <property type="entry name" value="2,3-Dihydroxybiphenyl 1,2-Dioxygenase, domain 1"/>
    <property type="match status" value="1"/>
</dbReference>
<gene>
    <name evidence="2" type="ORF">QE109_04600</name>
</gene>
<protein>
    <recommendedName>
        <fullName evidence="1">VOC domain-containing protein</fullName>
    </recommendedName>
</protein>
<dbReference type="Pfam" id="PF00903">
    <property type="entry name" value="Glyoxalase"/>
    <property type="match status" value="1"/>
</dbReference>
<name>A0ABT6NAI4_9FIRM</name>
<dbReference type="EMBL" id="JARYZI010000002">
    <property type="protein sequence ID" value="MDH8677414.1"/>
    <property type="molecule type" value="Genomic_DNA"/>
</dbReference>
<dbReference type="InterPro" id="IPR004360">
    <property type="entry name" value="Glyas_Fos-R_dOase_dom"/>
</dbReference>
<feature type="domain" description="VOC" evidence="1">
    <location>
        <begin position="6"/>
        <end position="110"/>
    </location>
</feature>
<reference evidence="2 3" key="1">
    <citation type="submission" date="2023-04" db="EMBL/GenBank/DDBJ databases">
        <title>Fusibacter bizertensis strain WBS, isolated from littoral bottom sediments of the Arctic seas - biochemical and genomic analysis.</title>
        <authorList>
            <person name="Brioukhanov A.L."/>
        </authorList>
    </citation>
    <scope>NUCLEOTIDE SEQUENCE [LARGE SCALE GENOMIC DNA]</scope>
    <source>
        <strain evidence="2 3">WBS</strain>
    </source>
</reference>
<evidence type="ECO:0000259" key="1">
    <source>
        <dbReference type="PROSITE" id="PS51819"/>
    </source>
</evidence>
<dbReference type="RefSeq" id="WP_281093228.1">
    <property type="nucleotide sequence ID" value="NZ_JARYZI010000002.1"/>
</dbReference>
<dbReference type="SUPFAM" id="SSF54593">
    <property type="entry name" value="Glyoxalase/Bleomycin resistance protein/Dihydroxybiphenyl dioxygenase"/>
    <property type="match status" value="1"/>
</dbReference>
<dbReference type="PROSITE" id="PS51819">
    <property type="entry name" value="VOC"/>
    <property type="match status" value="1"/>
</dbReference>
<sequence length="131" mass="15204">MARITGLGGVFLKSTGEHKKLLDWYRDTLGLDVSEYGINFLYPNQFTLITYDDRENAKTTLNFTVDNLEEFMETLVNKSVKVIQEIKTYEYGRFAQIEDVLGNVVELWEPYEEAYKEMVNKELEASSTEIP</sequence>
<organism evidence="2 3">
    <name type="scientific">Fusibacter bizertensis</name>
    <dbReference type="NCBI Taxonomy" id="1488331"/>
    <lineage>
        <taxon>Bacteria</taxon>
        <taxon>Bacillati</taxon>
        <taxon>Bacillota</taxon>
        <taxon>Clostridia</taxon>
        <taxon>Eubacteriales</taxon>
        <taxon>Eubacteriales Family XII. Incertae Sedis</taxon>
        <taxon>Fusibacter</taxon>
    </lineage>
</organism>
<evidence type="ECO:0000313" key="2">
    <source>
        <dbReference type="EMBL" id="MDH8677414.1"/>
    </source>
</evidence>
<dbReference type="InterPro" id="IPR029068">
    <property type="entry name" value="Glyas_Bleomycin-R_OHBP_Dase"/>
</dbReference>
<comment type="caution">
    <text evidence="2">The sequence shown here is derived from an EMBL/GenBank/DDBJ whole genome shotgun (WGS) entry which is preliminary data.</text>
</comment>
<evidence type="ECO:0000313" key="3">
    <source>
        <dbReference type="Proteomes" id="UP001158045"/>
    </source>
</evidence>
<dbReference type="InterPro" id="IPR037523">
    <property type="entry name" value="VOC_core"/>
</dbReference>
<keyword evidence="3" id="KW-1185">Reference proteome</keyword>
<proteinExistence type="predicted"/>
<accession>A0ABT6NAI4</accession>